<keyword evidence="8 12" id="KW-0472">Membrane</keyword>
<evidence type="ECO:0000313" key="15">
    <source>
        <dbReference type="Proteomes" id="UP001181693"/>
    </source>
</evidence>
<evidence type="ECO:0000256" key="7">
    <source>
        <dbReference type="ARBA" id="ARBA00023040"/>
    </source>
</evidence>
<evidence type="ECO:0000256" key="5">
    <source>
        <dbReference type="ARBA" id="ARBA00022692"/>
    </source>
</evidence>
<proteinExistence type="inferred from homology"/>
<evidence type="ECO:0000256" key="8">
    <source>
        <dbReference type="ARBA" id="ARBA00023136"/>
    </source>
</evidence>
<sequence length="294" mass="33278">MDSQVVIGILLNLFILLVILQKYDKEKSVHSGDVMRIAMNRSNIILTLVLNSSLFCFIFLPGVYNTLSVYFFLLILYSMGSSLYLTAIFCFFLFIKIVPFRSSILALVKRKVTLVIPWLVVAVEVFSFCCSFLSFLFSAVKKEVYTNSSAVPSSSITNDRRLVYLLTVALFFMPYILMAMTTILAVGSLLLHTHKMKMMKMASPINTGTYTRTVYKMISFFICHTLFCLVLFLACFSGLIGGDPSFSAIQMIMFLLLPANSLIIIYSNNKLRNAWKMMIVCHLQSLFNITDGVQ</sequence>
<dbReference type="AlphaFoldDB" id="A0AAV2ZW48"/>
<dbReference type="SUPFAM" id="SSF81321">
    <property type="entry name" value="Family A G protein-coupled receptor-like"/>
    <property type="match status" value="1"/>
</dbReference>
<evidence type="ECO:0000256" key="2">
    <source>
        <dbReference type="ARBA" id="ARBA00007376"/>
    </source>
</evidence>
<comment type="subcellular location">
    <subcellularLocation>
        <location evidence="1 12">Membrane</location>
        <topology evidence="1 12">Multi-pass membrane protein</topology>
    </subcellularLocation>
</comment>
<keyword evidence="7 12" id="KW-0297">G-protein coupled receptor</keyword>
<evidence type="ECO:0000256" key="3">
    <source>
        <dbReference type="ARBA" id="ARBA00022480"/>
    </source>
</evidence>
<name>A0AAV2ZW48_PYXAD</name>
<dbReference type="EMBL" id="DYDO01000008">
    <property type="protein sequence ID" value="DBA18889.1"/>
    <property type="molecule type" value="Genomic_DNA"/>
</dbReference>
<feature type="transmembrane region" description="Helical" evidence="13">
    <location>
        <begin position="246"/>
        <end position="267"/>
    </location>
</feature>
<feature type="transmembrane region" description="Helical" evidence="13">
    <location>
        <begin position="44"/>
        <end position="64"/>
    </location>
</feature>
<dbReference type="GO" id="GO:0016020">
    <property type="term" value="C:membrane"/>
    <property type="evidence" value="ECO:0007669"/>
    <property type="project" value="UniProtKB-SubCell"/>
</dbReference>
<evidence type="ECO:0000256" key="1">
    <source>
        <dbReference type="ARBA" id="ARBA00004141"/>
    </source>
</evidence>
<feature type="transmembrane region" description="Helical" evidence="13">
    <location>
        <begin position="70"/>
        <end position="95"/>
    </location>
</feature>
<dbReference type="PANTHER" id="PTHR11394">
    <property type="entry name" value="TASTE RECEPTOR TYPE 2"/>
    <property type="match status" value="1"/>
</dbReference>
<evidence type="ECO:0000313" key="14">
    <source>
        <dbReference type="EMBL" id="DBA18889.1"/>
    </source>
</evidence>
<comment type="similarity">
    <text evidence="2 11">Belongs to the G-protein coupled receptor T2R family.</text>
</comment>
<dbReference type="GO" id="GO:0033038">
    <property type="term" value="F:bitter taste receptor activity"/>
    <property type="evidence" value="ECO:0007669"/>
    <property type="project" value="InterPro"/>
</dbReference>
<dbReference type="PANTHER" id="PTHR11394:SF47">
    <property type="entry name" value="TASTE RECEPTOR TYPE 2 MEMBER 40"/>
    <property type="match status" value="1"/>
</dbReference>
<dbReference type="GO" id="GO:0004930">
    <property type="term" value="F:G protein-coupled receptor activity"/>
    <property type="evidence" value="ECO:0007669"/>
    <property type="project" value="UniProtKB-KW"/>
</dbReference>
<keyword evidence="3 12" id="KW-0919">Taste</keyword>
<evidence type="ECO:0000256" key="13">
    <source>
        <dbReference type="SAM" id="Phobius"/>
    </source>
</evidence>
<evidence type="ECO:0000256" key="6">
    <source>
        <dbReference type="ARBA" id="ARBA00022989"/>
    </source>
</evidence>
<gene>
    <name evidence="14" type="ORF">GDO54_014783</name>
</gene>
<evidence type="ECO:0000256" key="4">
    <source>
        <dbReference type="ARBA" id="ARBA00022606"/>
    </source>
</evidence>
<keyword evidence="5 12" id="KW-0812">Transmembrane</keyword>
<evidence type="ECO:0000256" key="12">
    <source>
        <dbReference type="RuleBase" id="RU004424"/>
    </source>
</evidence>
<feature type="transmembrane region" description="Helical" evidence="13">
    <location>
        <begin position="6"/>
        <end position="23"/>
    </location>
</feature>
<keyword evidence="9 12" id="KW-0675">Receptor</keyword>
<evidence type="ECO:0000256" key="10">
    <source>
        <dbReference type="ARBA" id="ARBA00023224"/>
    </source>
</evidence>
<evidence type="ECO:0000256" key="11">
    <source>
        <dbReference type="RuleBase" id="RU004423"/>
    </source>
</evidence>
<comment type="caution">
    <text evidence="14">The sequence shown here is derived from an EMBL/GenBank/DDBJ whole genome shotgun (WGS) entry which is preliminary data.</text>
</comment>
<protein>
    <recommendedName>
        <fullName evidence="12">Taste receptor type 2</fullName>
    </recommendedName>
</protein>
<dbReference type="Proteomes" id="UP001181693">
    <property type="component" value="Unassembled WGS sequence"/>
</dbReference>
<accession>A0AAV2ZW48</accession>
<feature type="transmembrane region" description="Helical" evidence="13">
    <location>
        <begin position="218"/>
        <end position="240"/>
    </location>
</feature>
<evidence type="ECO:0000256" key="9">
    <source>
        <dbReference type="ARBA" id="ARBA00023170"/>
    </source>
</evidence>
<keyword evidence="10 12" id="KW-0807">Transducer</keyword>
<feature type="transmembrane region" description="Helical" evidence="13">
    <location>
        <begin position="162"/>
        <end position="191"/>
    </location>
</feature>
<feature type="transmembrane region" description="Helical" evidence="13">
    <location>
        <begin position="115"/>
        <end position="137"/>
    </location>
</feature>
<keyword evidence="6 13" id="KW-1133">Transmembrane helix</keyword>
<keyword evidence="4 12" id="KW-0716">Sensory transduction</keyword>
<dbReference type="InterPro" id="IPR007960">
    <property type="entry name" value="TAS2R"/>
</dbReference>
<organism evidence="14 15">
    <name type="scientific">Pyxicephalus adspersus</name>
    <name type="common">African bullfrog</name>
    <dbReference type="NCBI Taxonomy" id="30357"/>
    <lineage>
        <taxon>Eukaryota</taxon>
        <taxon>Metazoa</taxon>
        <taxon>Chordata</taxon>
        <taxon>Craniata</taxon>
        <taxon>Vertebrata</taxon>
        <taxon>Euteleostomi</taxon>
        <taxon>Amphibia</taxon>
        <taxon>Batrachia</taxon>
        <taxon>Anura</taxon>
        <taxon>Neobatrachia</taxon>
        <taxon>Ranoidea</taxon>
        <taxon>Pyxicephalidae</taxon>
        <taxon>Pyxicephalinae</taxon>
        <taxon>Pyxicephalus</taxon>
    </lineage>
</organism>
<dbReference type="Pfam" id="PF05296">
    <property type="entry name" value="TAS2R"/>
    <property type="match status" value="1"/>
</dbReference>
<reference evidence="14" key="1">
    <citation type="thesis" date="2020" institute="ProQuest LLC" country="789 East Eisenhower Parkway, Ann Arbor, MI, USA">
        <title>Comparative Genomics and Chromosome Evolution.</title>
        <authorList>
            <person name="Mudd A.B."/>
        </authorList>
    </citation>
    <scope>NUCLEOTIDE SEQUENCE</scope>
    <source>
        <strain evidence="14">1538</strain>
        <tissue evidence="14">Blood</tissue>
    </source>
</reference>
<dbReference type="Gene3D" id="1.20.1070.10">
    <property type="entry name" value="Rhodopsin 7-helix transmembrane proteins"/>
    <property type="match status" value="1"/>
</dbReference>
<keyword evidence="15" id="KW-1185">Reference proteome</keyword>